<dbReference type="RefSeq" id="XP_012178497.1">
    <property type="nucleotide sequence ID" value="XM_012323107.1"/>
</dbReference>
<evidence type="ECO:0000313" key="2">
    <source>
        <dbReference type="Proteomes" id="UP000006352"/>
    </source>
</evidence>
<keyword evidence="2" id="KW-1185">Reference proteome</keyword>
<accession>J4H0Z6</accession>
<dbReference type="InParanoid" id="J4H0Z6"/>
<dbReference type="AlphaFoldDB" id="J4H0Z6"/>
<dbReference type="GO" id="GO:0000423">
    <property type="term" value="P:mitophagy"/>
    <property type="evidence" value="ECO:0007669"/>
    <property type="project" value="InterPro"/>
</dbReference>
<gene>
    <name evidence="1" type="ORF">FIBRA_01229</name>
</gene>
<evidence type="ECO:0000313" key="1">
    <source>
        <dbReference type="EMBL" id="CCL99214.1"/>
    </source>
</evidence>
<sequence>MTSRDTLADQSTRGLSYHFSDLAHMQEYSDTDEELEVARMREYSHSRPRRLGIPPIIDRRFENSYLQSLSSYVTVGENSSGEKGKARATTGPTLRIQWGRVFWVTTRDQVISPLLQGVARGVAGVFISPLLSDLGFKFRTWWAHGATRTGRAHAEGHGVGWLRNWLGSLTSGTVGGIRHTAPA</sequence>
<dbReference type="Proteomes" id="UP000006352">
    <property type="component" value="Unassembled WGS sequence"/>
</dbReference>
<organism evidence="1 2">
    <name type="scientific">Fibroporia radiculosa</name>
    <dbReference type="NCBI Taxonomy" id="599839"/>
    <lineage>
        <taxon>Eukaryota</taxon>
        <taxon>Fungi</taxon>
        <taxon>Dikarya</taxon>
        <taxon>Basidiomycota</taxon>
        <taxon>Agaricomycotina</taxon>
        <taxon>Agaricomycetes</taxon>
        <taxon>Polyporales</taxon>
        <taxon>Fibroporiaceae</taxon>
        <taxon>Fibroporia</taxon>
    </lineage>
</organism>
<dbReference type="EMBL" id="HE796920">
    <property type="protein sequence ID" value="CCL99214.1"/>
    <property type="molecule type" value="Genomic_DNA"/>
</dbReference>
<proteinExistence type="predicted"/>
<dbReference type="HOGENOM" id="CLU_120123_0_0_1"/>
<dbReference type="InterPro" id="IPR013898">
    <property type="entry name" value="Atg43"/>
</dbReference>
<reference evidence="1 2" key="1">
    <citation type="journal article" date="2012" name="Appl. Environ. Microbiol.">
        <title>Short-read sequencing for genomic analysis of the brown rot fungus Fibroporia radiculosa.</title>
        <authorList>
            <person name="Tang J.D."/>
            <person name="Perkins A.D."/>
            <person name="Sonstegard T.S."/>
            <person name="Schroeder S.G."/>
            <person name="Burgess S.C."/>
            <person name="Diehl S.V."/>
        </authorList>
    </citation>
    <scope>NUCLEOTIDE SEQUENCE [LARGE SCALE GENOMIC DNA]</scope>
    <source>
        <strain evidence="1 2">TFFH 294</strain>
    </source>
</reference>
<dbReference type="OrthoDB" id="2430343at2759"/>
<dbReference type="PANTHER" id="PTHR38699:SF1">
    <property type="entry name" value="MITOPHAGY RECEPTOR ATG43"/>
    <property type="match status" value="1"/>
</dbReference>
<dbReference type="PANTHER" id="PTHR38699">
    <property type="entry name" value="CHROMOSOME 1, WHOLE GENOME SHOTGUN SEQUENCE"/>
    <property type="match status" value="1"/>
</dbReference>
<dbReference type="GO" id="GO:0140580">
    <property type="term" value="F:mitochondrion autophagosome adaptor activity"/>
    <property type="evidence" value="ECO:0007669"/>
    <property type="project" value="InterPro"/>
</dbReference>
<dbReference type="GeneID" id="24094125"/>
<protein>
    <submittedName>
        <fullName evidence="1">Uncharacterized protein</fullName>
    </submittedName>
</protein>
<dbReference type="STRING" id="599839.J4H0Z6"/>
<name>J4H0Z6_9APHY</name>